<sequence length="365" mass="43129">MNFLRNMFSKKENTPDSYTYSDFWKWFANNEKNFFSSVKSRENIETEFFDKLAPELNKLGYRYYFLTGMKDEHTAELIFTPDGSIKDIVFVEELVEAAPLLDNWKFVALKPDSNIEQMGIRMGDYEFSKENLFFYPIEHAQYPDEVEIVIVHEQYNEKDKQQIISGVYIFLDNYLGELNSLTTIDHLTVVGRDKAEKELISIAKLKDYLIWREKEFVEGYQGIRHNTENDSYSMFEAKLANGNVLLATINTDILKWDKKASHPWIATMIIKYKPANNGLPSSADYEFLNDIEVEIIGLLHDKDGYINVGRQTADGEKEIYFACKDFRKPSKVFYQIQQKHKHKHEITFDMYKDKYWQSFNRFMQN</sequence>
<dbReference type="Pfam" id="PF05117">
    <property type="entry name" value="DUF695"/>
    <property type="match status" value="1"/>
</dbReference>
<evidence type="ECO:0000313" key="3">
    <source>
        <dbReference type="Proteomes" id="UP000295197"/>
    </source>
</evidence>
<reference evidence="2 3" key="1">
    <citation type="submission" date="2019-03" db="EMBL/GenBank/DDBJ databases">
        <title>Genomic Encyclopedia of Type Strains, Phase IV (KMG-IV): sequencing the most valuable type-strain genomes for metagenomic binning, comparative biology and taxonomic classification.</title>
        <authorList>
            <person name="Goeker M."/>
        </authorList>
    </citation>
    <scope>NUCLEOTIDE SEQUENCE [LARGE SCALE GENOMIC DNA]</scope>
    <source>
        <strain evidence="2 3">DSM 22362</strain>
    </source>
</reference>
<name>A0A4R3VWS8_9SPHI</name>
<dbReference type="RefSeq" id="WP_132777376.1">
    <property type="nucleotide sequence ID" value="NZ_SMBZ01000014.1"/>
</dbReference>
<dbReference type="OrthoDB" id="9151249at2"/>
<gene>
    <name evidence="2" type="ORF">EDC17_101432</name>
</gene>
<dbReference type="EMBL" id="SMBZ01000014">
    <property type="protein sequence ID" value="TCV15196.1"/>
    <property type="molecule type" value="Genomic_DNA"/>
</dbReference>
<dbReference type="InterPro" id="IPR016097">
    <property type="entry name" value="DUF695"/>
</dbReference>
<accession>A0A4R3VWS8</accession>
<dbReference type="Proteomes" id="UP000295197">
    <property type="component" value="Unassembled WGS sequence"/>
</dbReference>
<feature type="domain" description="DUF695" evidence="1">
    <location>
        <begin position="241"/>
        <end position="362"/>
    </location>
</feature>
<organism evidence="2 3">
    <name type="scientific">Sphingobacterium alimentarium</name>
    <dbReference type="NCBI Taxonomy" id="797292"/>
    <lineage>
        <taxon>Bacteria</taxon>
        <taxon>Pseudomonadati</taxon>
        <taxon>Bacteroidota</taxon>
        <taxon>Sphingobacteriia</taxon>
        <taxon>Sphingobacteriales</taxon>
        <taxon>Sphingobacteriaceae</taxon>
        <taxon>Sphingobacterium</taxon>
    </lineage>
</organism>
<keyword evidence="3" id="KW-1185">Reference proteome</keyword>
<protein>
    <submittedName>
        <fullName evidence="2">Uncharacterized protein DUF695</fullName>
    </submittedName>
</protein>
<proteinExistence type="predicted"/>
<evidence type="ECO:0000259" key="1">
    <source>
        <dbReference type="Pfam" id="PF05117"/>
    </source>
</evidence>
<comment type="caution">
    <text evidence="2">The sequence shown here is derived from an EMBL/GenBank/DDBJ whole genome shotgun (WGS) entry which is preliminary data.</text>
</comment>
<evidence type="ECO:0000313" key="2">
    <source>
        <dbReference type="EMBL" id="TCV15196.1"/>
    </source>
</evidence>
<dbReference type="AlphaFoldDB" id="A0A4R3VWS8"/>